<dbReference type="PANTHER" id="PTHR43798:SF33">
    <property type="entry name" value="HYDROLASE, PUTATIVE (AFU_ORTHOLOGUE AFUA_2G14860)-RELATED"/>
    <property type="match status" value="1"/>
</dbReference>
<dbReference type="InterPro" id="IPR050266">
    <property type="entry name" value="AB_hydrolase_sf"/>
</dbReference>
<dbReference type="InterPro" id="IPR029058">
    <property type="entry name" value="AB_hydrolase_fold"/>
</dbReference>
<evidence type="ECO:0000259" key="1">
    <source>
        <dbReference type="Pfam" id="PF12697"/>
    </source>
</evidence>
<dbReference type="eggNOG" id="COG1506">
    <property type="taxonomic scope" value="Bacteria"/>
</dbReference>
<name>W7IMU2_9PSEU</name>
<accession>W7IMU2</accession>
<dbReference type="EMBL" id="AYXG01000103">
    <property type="protein sequence ID" value="EWC61708.1"/>
    <property type="molecule type" value="Genomic_DNA"/>
</dbReference>
<dbReference type="OrthoDB" id="5513277at2"/>
<dbReference type="Pfam" id="PF12697">
    <property type="entry name" value="Abhydrolase_6"/>
    <property type="match status" value="1"/>
</dbReference>
<dbReference type="PATRIC" id="fig|909613.9.peg.3068"/>
<dbReference type="InterPro" id="IPR000073">
    <property type="entry name" value="AB_hydrolase_1"/>
</dbReference>
<sequence>MLGEFTDEKARERYFAAYDTVLREWPVPAGELDVDTRFGTTRVRRSGAGPGTPVVLLSGIFGTSLSWYPHIADLAARHPVYAVDTIGEPGRSTQTRPVQTPEACADWLTDVLAGLGHEEVHLAGVSRGGWFALNLAARSSAGLAGVTAFEPAGFSVLGKRFMLWGLAELLRSLAPQAVLRLTTPGDPAVRRTLRPLLSRGLKYRMHLPPQHVFTDDELRSIAVPTRIVLGERSVVHRSREVLARFEAVNPRIRVEIVPGTTHSLSLEEPGLVTARILEDVG</sequence>
<keyword evidence="3" id="KW-1185">Reference proteome</keyword>
<dbReference type="SUPFAM" id="SSF53474">
    <property type="entry name" value="alpha/beta-Hydrolases"/>
    <property type="match status" value="1"/>
</dbReference>
<evidence type="ECO:0000313" key="2">
    <source>
        <dbReference type="EMBL" id="EWC61708.1"/>
    </source>
</evidence>
<dbReference type="PANTHER" id="PTHR43798">
    <property type="entry name" value="MONOACYLGLYCEROL LIPASE"/>
    <property type="match status" value="1"/>
</dbReference>
<dbReference type="RefSeq" id="WP_035282994.1">
    <property type="nucleotide sequence ID" value="NZ_AYXG01000103.1"/>
</dbReference>
<reference evidence="2 3" key="1">
    <citation type="journal article" date="2014" name="Genome Announc.">
        <title>Draft Genome Sequence of the Antitrypanosomally Active Sponge-Associated Bacterium Actinokineospora sp. Strain EG49.</title>
        <authorList>
            <person name="Harjes J."/>
            <person name="Ryu T."/>
            <person name="Abdelmohsen U.R."/>
            <person name="Moitinho-Silva L."/>
            <person name="Horn H."/>
            <person name="Ravasi T."/>
            <person name="Hentschel U."/>
        </authorList>
    </citation>
    <scope>NUCLEOTIDE SEQUENCE [LARGE SCALE GENOMIC DNA]</scope>
    <source>
        <strain evidence="2 3">EG49</strain>
    </source>
</reference>
<gene>
    <name evidence="2" type="ORF">UO65_3066</name>
</gene>
<comment type="caution">
    <text evidence="2">The sequence shown here is derived from an EMBL/GenBank/DDBJ whole genome shotgun (WGS) entry which is preliminary data.</text>
</comment>
<dbReference type="STRING" id="909613.UO65_3066"/>
<feature type="domain" description="AB hydrolase-1" evidence="1">
    <location>
        <begin position="54"/>
        <end position="272"/>
    </location>
</feature>
<dbReference type="GO" id="GO:0016020">
    <property type="term" value="C:membrane"/>
    <property type="evidence" value="ECO:0007669"/>
    <property type="project" value="TreeGrafter"/>
</dbReference>
<dbReference type="Gene3D" id="3.40.50.1820">
    <property type="entry name" value="alpha/beta hydrolase"/>
    <property type="match status" value="1"/>
</dbReference>
<evidence type="ECO:0000313" key="3">
    <source>
        <dbReference type="Proteomes" id="UP000019277"/>
    </source>
</evidence>
<dbReference type="GO" id="GO:0003824">
    <property type="term" value="F:catalytic activity"/>
    <property type="evidence" value="ECO:0007669"/>
    <property type="project" value="UniProtKB-ARBA"/>
</dbReference>
<dbReference type="AlphaFoldDB" id="W7IMU2"/>
<dbReference type="Proteomes" id="UP000019277">
    <property type="component" value="Unassembled WGS sequence"/>
</dbReference>
<organism evidence="2 3">
    <name type="scientific">Actinokineospora spheciospongiae</name>
    <dbReference type="NCBI Taxonomy" id="909613"/>
    <lineage>
        <taxon>Bacteria</taxon>
        <taxon>Bacillati</taxon>
        <taxon>Actinomycetota</taxon>
        <taxon>Actinomycetes</taxon>
        <taxon>Pseudonocardiales</taxon>
        <taxon>Pseudonocardiaceae</taxon>
        <taxon>Actinokineospora</taxon>
    </lineage>
</organism>
<protein>
    <submittedName>
        <fullName evidence="2">Carboxylesterase</fullName>
    </submittedName>
</protein>
<proteinExistence type="predicted"/>